<dbReference type="STRING" id="1685010.A0O34_21425"/>
<dbReference type="GO" id="GO:0016887">
    <property type="term" value="F:ATP hydrolysis activity"/>
    <property type="evidence" value="ECO:0007669"/>
    <property type="project" value="InterPro"/>
</dbReference>
<accession>A0A172Y0X9</accession>
<protein>
    <submittedName>
        <fullName evidence="1">Uncharacterized protein</fullName>
    </submittedName>
</protein>
<dbReference type="EMBL" id="CP015199">
    <property type="protein sequence ID" value="ANF52923.1"/>
    <property type="molecule type" value="Genomic_DNA"/>
</dbReference>
<dbReference type="KEGG" id="chh:A0O34_21425"/>
<dbReference type="AlphaFoldDB" id="A0A172Y0X9"/>
<reference evidence="1 2" key="1">
    <citation type="submission" date="2016-04" db="EMBL/GenBank/DDBJ databases">
        <title>Complete Genome Sequence of Chryseobacterium sp. IHBB 10212.</title>
        <authorList>
            <person name="Pal M."/>
            <person name="Swarnkar M.K."/>
            <person name="Kaushal K."/>
            <person name="Chhibber S."/>
            <person name="Singh A.K."/>
            <person name="Gulati A."/>
        </authorList>
    </citation>
    <scope>NUCLEOTIDE SEQUENCE [LARGE SCALE GENOMIC DNA]</scope>
    <source>
        <strain evidence="1 2">IHBB 10212</strain>
    </source>
</reference>
<proteinExistence type="predicted"/>
<dbReference type="InterPro" id="IPR027417">
    <property type="entry name" value="P-loop_NTPase"/>
</dbReference>
<dbReference type="OrthoDB" id="997844at2"/>
<organism evidence="1 2">
    <name type="scientific">Chryseobacterium glaciei</name>
    <dbReference type="NCBI Taxonomy" id="1685010"/>
    <lineage>
        <taxon>Bacteria</taxon>
        <taxon>Pseudomonadati</taxon>
        <taxon>Bacteroidota</taxon>
        <taxon>Flavobacteriia</taxon>
        <taxon>Flavobacteriales</taxon>
        <taxon>Weeksellaceae</taxon>
        <taxon>Chryseobacterium group</taxon>
        <taxon>Chryseobacterium</taxon>
    </lineage>
</organism>
<gene>
    <name evidence="1" type="ORF">A0O34_21425</name>
</gene>
<name>A0A172Y0X9_9FLAO</name>
<keyword evidence="2" id="KW-1185">Reference proteome</keyword>
<dbReference type="GO" id="GO:0005524">
    <property type="term" value="F:ATP binding"/>
    <property type="evidence" value="ECO:0007669"/>
    <property type="project" value="InterPro"/>
</dbReference>
<dbReference type="Proteomes" id="UP000077824">
    <property type="component" value="Chromosome"/>
</dbReference>
<dbReference type="SUPFAM" id="SSF52540">
    <property type="entry name" value="P-loop containing nucleoside triphosphate hydrolases"/>
    <property type="match status" value="1"/>
</dbReference>
<evidence type="ECO:0000313" key="1">
    <source>
        <dbReference type="EMBL" id="ANF52923.1"/>
    </source>
</evidence>
<evidence type="ECO:0000313" key="2">
    <source>
        <dbReference type="Proteomes" id="UP000077824"/>
    </source>
</evidence>
<dbReference type="RefSeq" id="WP_066759203.1">
    <property type="nucleotide sequence ID" value="NZ_CP015199.1"/>
</dbReference>
<sequence length="694" mass="80484">MSFKLLAIRPVKGCSGKFLKNLQINCIYKFYESARFLSDGNVVDSYSKIFTYSVIDEIIFDDTDLLPADFFYDEKISVSAIVGKNGSGKSSLIDLLVASINQLAVFKKKEQKLNTTAVLKSLNGTEKICCDIFYKNGTDNYILTVRNDGVSLKNLITQSDVSMDEFFYTSIINYSIHSNNSNEIGKWIDKLFHKNDSYQIPVVINPKRESSTKNMSGVIDINNENFLLNQRLLSLIITNPDFPISENLKVDKLLFKYKNSKHFTTISVLDSKLSKRYSNELIKKTEVENYLRDDVGIAFSVGRRSDITEYYYGLASVLKKFKREFDIEDINVGDEQYRFDIYIIYKITSISTKYHYFKDVQKVAKAKGKSDYDRITLDFDLFLKKFRDSDSHIVIKLLQVINYLKNYDLLWKNIMVRRRTSIKLLSEQIQHSNISGGSLINKLPPPLFEIKPLTAQNIDILTRISSGEKQLIHSISSILYHLSNLNSVEEKEGIIKYQSVNIILDEIELYFHPEFQRCFLDRLLKGIKQIDTKKITGINILIISHSPFILSDIPKQNVLFLKSEESKSTPVRYHDDNTFAENIHEILSNGFFLEDTQGEFAKNKINDLLDFYFKAVEITQDSPEFENYQSNYRKNKKDYQKLINLVGEDYIRTILKNHIFELDRIFITVNELVSEKKRIIEKLRKEIDLLNNNG</sequence>